<organism evidence="1">
    <name type="scientific">marine sediment metagenome</name>
    <dbReference type="NCBI Taxonomy" id="412755"/>
    <lineage>
        <taxon>unclassified sequences</taxon>
        <taxon>metagenomes</taxon>
        <taxon>ecological metagenomes</taxon>
    </lineage>
</organism>
<gene>
    <name evidence="1" type="ORF">LCGC14_1381240</name>
</gene>
<dbReference type="EMBL" id="LAZR01008828">
    <property type="protein sequence ID" value="KKM76328.1"/>
    <property type="molecule type" value="Genomic_DNA"/>
</dbReference>
<reference evidence="1" key="1">
    <citation type="journal article" date="2015" name="Nature">
        <title>Complex archaea that bridge the gap between prokaryotes and eukaryotes.</title>
        <authorList>
            <person name="Spang A."/>
            <person name="Saw J.H."/>
            <person name="Jorgensen S.L."/>
            <person name="Zaremba-Niedzwiedzka K."/>
            <person name="Martijn J."/>
            <person name="Lind A.E."/>
            <person name="van Eijk R."/>
            <person name="Schleper C."/>
            <person name="Guy L."/>
            <person name="Ettema T.J."/>
        </authorList>
    </citation>
    <scope>NUCLEOTIDE SEQUENCE</scope>
</reference>
<evidence type="ECO:0000313" key="1">
    <source>
        <dbReference type="EMBL" id="KKM76328.1"/>
    </source>
</evidence>
<dbReference type="AlphaFoldDB" id="A0A0F9K307"/>
<comment type="caution">
    <text evidence="1">The sequence shown here is derived from an EMBL/GenBank/DDBJ whole genome shotgun (WGS) entry which is preliminary data.</text>
</comment>
<name>A0A0F9K307_9ZZZZ</name>
<protein>
    <submittedName>
        <fullName evidence="1">Uncharacterized protein</fullName>
    </submittedName>
</protein>
<sequence>MSLLQDCEFLNAAVRQGRPVVDRCRELRTPIVASKKRQPKPSELNFDKKHVRCPGCGGMVILPCLLCSLERWTSV</sequence>
<proteinExistence type="predicted"/>
<accession>A0A0F9K307</accession>